<keyword evidence="2" id="KW-0489">Methyltransferase</keyword>
<accession>A0A1C5IIR5</accession>
<dbReference type="InterPro" id="IPR041698">
    <property type="entry name" value="Methyltransf_25"/>
</dbReference>
<organism evidence="2 3">
    <name type="scientific">Micromonospora echinaurantiaca</name>
    <dbReference type="NCBI Taxonomy" id="47857"/>
    <lineage>
        <taxon>Bacteria</taxon>
        <taxon>Bacillati</taxon>
        <taxon>Actinomycetota</taxon>
        <taxon>Actinomycetes</taxon>
        <taxon>Micromonosporales</taxon>
        <taxon>Micromonosporaceae</taxon>
        <taxon>Micromonospora</taxon>
    </lineage>
</organism>
<reference evidence="2 3" key="1">
    <citation type="submission" date="2016-06" db="EMBL/GenBank/DDBJ databases">
        <authorList>
            <person name="Kjaerup R.B."/>
            <person name="Dalgaard T.S."/>
            <person name="Juul-Madsen H.R."/>
        </authorList>
    </citation>
    <scope>NUCLEOTIDE SEQUENCE [LARGE SCALE GENOMIC DNA]</scope>
    <source>
        <strain evidence="2 3">DSM 43904</strain>
    </source>
</reference>
<keyword evidence="2" id="KW-0808">Transferase</keyword>
<dbReference type="GO" id="GO:0032259">
    <property type="term" value="P:methylation"/>
    <property type="evidence" value="ECO:0007669"/>
    <property type="project" value="UniProtKB-KW"/>
</dbReference>
<gene>
    <name evidence="2" type="ORF">GA0070609_3384</name>
</gene>
<evidence type="ECO:0000259" key="1">
    <source>
        <dbReference type="Pfam" id="PF13649"/>
    </source>
</evidence>
<dbReference type="InterPro" id="IPR029063">
    <property type="entry name" value="SAM-dependent_MTases_sf"/>
</dbReference>
<dbReference type="GO" id="GO:0008168">
    <property type="term" value="F:methyltransferase activity"/>
    <property type="evidence" value="ECO:0007669"/>
    <property type="project" value="UniProtKB-KW"/>
</dbReference>
<dbReference type="Pfam" id="PF13649">
    <property type="entry name" value="Methyltransf_25"/>
    <property type="match status" value="1"/>
</dbReference>
<keyword evidence="3" id="KW-1185">Reference proteome</keyword>
<dbReference type="AlphaFoldDB" id="A0A1C5IIR5"/>
<protein>
    <submittedName>
        <fullName evidence="2">Methyltransferase domain-containing protein</fullName>
    </submittedName>
</protein>
<feature type="domain" description="Methyltransferase" evidence="1">
    <location>
        <begin position="41"/>
        <end position="136"/>
    </location>
</feature>
<dbReference type="SUPFAM" id="SSF53335">
    <property type="entry name" value="S-adenosyl-L-methionine-dependent methyltransferases"/>
    <property type="match status" value="1"/>
</dbReference>
<dbReference type="EMBL" id="LT607750">
    <property type="protein sequence ID" value="SCG57929.1"/>
    <property type="molecule type" value="Genomic_DNA"/>
</dbReference>
<evidence type="ECO:0000313" key="2">
    <source>
        <dbReference type="EMBL" id="SCG57929.1"/>
    </source>
</evidence>
<evidence type="ECO:0000313" key="3">
    <source>
        <dbReference type="Proteomes" id="UP000198217"/>
    </source>
</evidence>
<proteinExistence type="predicted"/>
<dbReference type="CDD" id="cd02440">
    <property type="entry name" value="AdoMet_MTases"/>
    <property type="match status" value="1"/>
</dbReference>
<dbReference type="RefSeq" id="WP_088994630.1">
    <property type="nucleotide sequence ID" value="NZ_LT607750.1"/>
</dbReference>
<dbReference type="Gene3D" id="3.40.50.150">
    <property type="entry name" value="Vaccinia Virus protein VP39"/>
    <property type="match status" value="1"/>
</dbReference>
<dbReference type="Proteomes" id="UP000198217">
    <property type="component" value="Chromosome I"/>
</dbReference>
<sequence>MPSADDLAIARYARMRWNTPLSESHAALLLQRLDIPAGAHVMDLGCGWGELLLRAVGADGTGSRTGTGVDTDDAALARGRALAANRSLDKQVTFLKQEAAAWRERAERVMCIGASHAFGGTREALRALADLVQPGGRLLFGEGFWERPPTKEATEILGAEIMPLADLVEHARSLGWRVLHLSTADQREWDDFESTWLAGRQEWLLHHPEDPRAAGLRDELDARLREYVGVYRGVLGLAYFVLGR</sequence>
<name>A0A1C5IIR5_9ACTN</name>